<dbReference type="PROSITE" id="PS50088">
    <property type="entry name" value="ANK_REPEAT"/>
    <property type="match status" value="3"/>
</dbReference>
<dbReference type="PROSITE" id="PS50297">
    <property type="entry name" value="ANK_REP_REGION"/>
    <property type="match status" value="3"/>
</dbReference>
<feature type="non-terminal residue" evidence="4">
    <location>
        <position position="632"/>
    </location>
</feature>
<accession>A0AAN8ZXW8</accession>
<dbReference type="PANTHER" id="PTHR24198">
    <property type="entry name" value="ANKYRIN REPEAT AND PROTEIN KINASE DOMAIN-CONTAINING PROTEIN"/>
    <property type="match status" value="1"/>
</dbReference>
<evidence type="ECO:0000256" key="3">
    <source>
        <dbReference type="PROSITE-ProRule" id="PRU00023"/>
    </source>
</evidence>
<dbReference type="SUPFAM" id="SSF48403">
    <property type="entry name" value="Ankyrin repeat"/>
    <property type="match status" value="2"/>
</dbReference>
<evidence type="ECO:0000313" key="4">
    <source>
        <dbReference type="EMBL" id="KAK7067958.1"/>
    </source>
</evidence>
<protein>
    <recommendedName>
        <fullName evidence="6">Ankyrin repeat protein</fullName>
    </recommendedName>
</protein>
<dbReference type="SMART" id="SM00248">
    <property type="entry name" value="ANK"/>
    <property type="match status" value="5"/>
</dbReference>
<feature type="repeat" description="ANK" evidence="3">
    <location>
        <begin position="79"/>
        <end position="111"/>
    </location>
</feature>
<evidence type="ECO:0008006" key="6">
    <source>
        <dbReference type="Google" id="ProtNLM"/>
    </source>
</evidence>
<sequence>MMEAQSSKDTTEMLIKGVQEGNIDVVEKALCENPNLDVLVPCKDGINRTLMGLVAFLDHAHLVAPLAAVGISIEGRGSRFFTPLLHAAREKNSKVLKELVKAGADINARSSEADDRMEWGTVNNKSMQELYDIFCEEQRKWVAGKWDDSLSHLLCPPFYAEKNINVDIQDDIGFAPIHVASRVNCISILNRLIDARAHLHPRTMQGWTPLHVASMSGSLEAVKRLLELDLDIYAEDKEGRTPSDLADECGRSDVYWHFIKKAGQEEKSTLTLPLKSGNRYNWEERLLNWTRQGEERYINLVKYNQPEPYDGHFQDSKGYTTLHIAAEMGNFNFVRVLVEDCRTFAAALNWQNQTPADLARANGYGDIAEYLDNAVQQPKTAKEAENLYLQLLETIGKGDDVRRAADLLFQGAPLEPTGQHSTNALILAVTTNRRRILTLLIAAGAPITTVFQEHNILQIAWLSPNISTFIRMIITRAIGYILEIELMMLDPCETELQEGIYALLKCIRSNKPWTARWPNTTQKLDFIKQRSCRNEPEIKENSESSYHLSYLMRKAVQFGAKLTTAFLQQAGGITFVNDANMEGSPFTLAIKFKHWIIVNQMAKSSACLYMPDVQGQLPKDHLPPQRRRILEN</sequence>
<dbReference type="EMBL" id="JAXCGZ010017553">
    <property type="protein sequence ID" value="KAK7067958.1"/>
    <property type="molecule type" value="Genomic_DNA"/>
</dbReference>
<reference evidence="4 5" key="1">
    <citation type="submission" date="2023-11" db="EMBL/GenBank/DDBJ databases">
        <title>Halocaridina rubra genome assembly.</title>
        <authorList>
            <person name="Smith C."/>
        </authorList>
    </citation>
    <scope>NUCLEOTIDE SEQUENCE [LARGE SCALE GENOMIC DNA]</scope>
    <source>
        <strain evidence="4">EP-1</strain>
        <tissue evidence="4">Whole</tissue>
    </source>
</reference>
<dbReference type="Pfam" id="PF00023">
    <property type="entry name" value="Ank"/>
    <property type="match status" value="1"/>
</dbReference>
<gene>
    <name evidence="4" type="ORF">SK128_010911</name>
</gene>
<evidence type="ECO:0000256" key="1">
    <source>
        <dbReference type="ARBA" id="ARBA00022737"/>
    </source>
</evidence>
<keyword evidence="5" id="KW-1185">Reference proteome</keyword>
<feature type="repeat" description="ANK" evidence="3">
    <location>
        <begin position="205"/>
        <end position="237"/>
    </location>
</feature>
<dbReference type="Gene3D" id="1.25.40.20">
    <property type="entry name" value="Ankyrin repeat-containing domain"/>
    <property type="match status" value="3"/>
</dbReference>
<dbReference type="InterPro" id="IPR002110">
    <property type="entry name" value="Ankyrin_rpt"/>
</dbReference>
<feature type="repeat" description="ANK" evidence="3">
    <location>
        <begin position="317"/>
        <end position="339"/>
    </location>
</feature>
<dbReference type="AlphaFoldDB" id="A0AAN8ZXW8"/>
<dbReference type="Proteomes" id="UP001381693">
    <property type="component" value="Unassembled WGS sequence"/>
</dbReference>
<evidence type="ECO:0000313" key="5">
    <source>
        <dbReference type="Proteomes" id="UP001381693"/>
    </source>
</evidence>
<evidence type="ECO:0000256" key="2">
    <source>
        <dbReference type="ARBA" id="ARBA00023043"/>
    </source>
</evidence>
<dbReference type="Pfam" id="PF12796">
    <property type="entry name" value="Ank_2"/>
    <property type="match status" value="2"/>
</dbReference>
<dbReference type="InterPro" id="IPR036770">
    <property type="entry name" value="Ankyrin_rpt-contain_sf"/>
</dbReference>
<keyword evidence="2 3" id="KW-0040">ANK repeat</keyword>
<comment type="caution">
    <text evidence="4">The sequence shown here is derived from an EMBL/GenBank/DDBJ whole genome shotgun (WGS) entry which is preliminary data.</text>
</comment>
<name>A0AAN8ZXW8_HALRR</name>
<organism evidence="4 5">
    <name type="scientific">Halocaridina rubra</name>
    <name type="common">Hawaiian red shrimp</name>
    <dbReference type="NCBI Taxonomy" id="373956"/>
    <lineage>
        <taxon>Eukaryota</taxon>
        <taxon>Metazoa</taxon>
        <taxon>Ecdysozoa</taxon>
        <taxon>Arthropoda</taxon>
        <taxon>Crustacea</taxon>
        <taxon>Multicrustacea</taxon>
        <taxon>Malacostraca</taxon>
        <taxon>Eumalacostraca</taxon>
        <taxon>Eucarida</taxon>
        <taxon>Decapoda</taxon>
        <taxon>Pleocyemata</taxon>
        <taxon>Caridea</taxon>
        <taxon>Atyoidea</taxon>
        <taxon>Atyidae</taxon>
        <taxon>Halocaridina</taxon>
    </lineage>
</organism>
<dbReference type="PANTHER" id="PTHR24198:SF165">
    <property type="entry name" value="ANKYRIN REPEAT-CONTAINING PROTEIN-RELATED"/>
    <property type="match status" value="1"/>
</dbReference>
<proteinExistence type="predicted"/>
<keyword evidence="1" id="KW-0677">Repeat</keyword>